<name>A0A6B0U250_IXORI</name>
<organism evidence="1">
    <name type="scientific">Ixodes ricinus</name>
    <name type="common">Common tick</name>
    <name type="synonym">Acarus ricinus</name>
    <dbReference type="NCBI Taxonomy" id="34613"/>
    <lineage>
        <taxon>Eukaryota</taxon>
        <taxon>Metazoa</taxon>
        <taxon>Ecdysozoa</taxon>
        <taxon>Arthropoda</taxon>
        <taxon>Chelicerata</taxon>
        <taxon>Arachnida</taxon>
        <taxon>Acari</taxon>
        <taxon>Parasitiformes</taxon>
        <taxon>Ixodida</taxon>
        <taxon>Ixodoidea</taxon>
        <taxon>Ixodidae</taxon>
        <taxon>Ixodinae</taxon>
        <taxon>Ixodes</taxon>
    </lineage>
</organism>
<proteinExistence type="predicted"/>
<sequence length="91" mass="9808">MNCLVMLAKAFRVGESALAQITRLLAVPALVRCVLAIQVHNMVVAQLRQLLEALPTLGTREVPFLAVDACMILELEGAKRSVATLVTPVQV</sequence>
<accession>A0A6B0U250</accession>
<dbReference type="EMBL" id="GIFC01004439">
    <property type="protein sequence ID" value="MXU86522.1"/>
    <property type="molecule type" value="Transcribed_RNA"/>
</dbReference>
<protein>
    <submittedName>
        <fullName evidence="1">Putative secreted protein</fullName>
    </submittedName>
</protein>
<evidence type="ECO:0000313" key="1">
    <source>
        <dbReference type="EMBL" id="MXU86522.1"/>
    </source>
</evidence>
<reference evidence="1" key="1">
    <citation type="submission" date="2019-12" db="EMBL/GenBank/DDBJ databases">
        <title>An insight into the sialome of adult female Ixodes ricinus ticks feeding for 6 days.</title>
        <authorList>
            <person name="Perner J."/>
            <person name="Ribeiro J.M.C."/>
        </authorList>
    </citation>
    <scope>NUCLEOTIDE SEQUENCE</scope>
    <source>
        <strain evidence="1">Semi-engorged</strain>
        <tissue evidence="1">Salivary glands</tissue>
    </source>
</reference>
<dbReference type="AlphaFoldDB" id="A0A6B0U250"/>